<keyword evidence="1" id="KW-0472">Membrane</keyword>
<feature type="transmembrane region" description="Helical" evidence="1">
    <location>
        <begin position="7"/>
        <end position="29"/>
    </location>
</feature>
<feature type="transmembrane region" description="Helical" evidence="1">
    <location>
        <begin position="73"/>
        <end position="97"/>
    </location>
</feature>
<evidence type="ECO:0000256" key="1">
    <source>
        <dbReference type="SAM" id="Phobius"/>
    </source>
</evidence>
<accession>A0A4R3KUN2</accession>
<evidence type="ECO:0000313" key="2">
    <source>
        <dbReference type="EMBL" id="TCS88017.1"/>
    </source>
</evidence>
<comment type="caution">
    <text evidence="2">The sequence shown here is derived from an EMBL/GenBank/DDBJ whole genome shotgun (WGS) entry which is preliminary data.</text>
</comment>
<reference evidence="2 3" key="1">
    <citation type="submission" date="2019-03" db="EMBL/GenBank/DDBJ databases">
        <title>Genomic Encyclopedia of Type Strains, Phase IV (KMG-IV): sequencing the most valuable type-strain genomes for metagenomic binning, comparative biology and taxonomic classification.</title>
        <authorList>
            <person name="Goeker M."/>
        </authorList>
    </citation>
    <scope>NUCLEOTIDE SEQUENCE [LARGE SCALE GENOMIC DNA]</scope>
    <source>
        <strain evidence="2 3">DSM 26752</strain>
    </source>
</reference>
<protein>
    <submittedName>
        <fullName evidence="2">Spore cortex biosynthesis protein YabQ</fullName>
    </submittedName>
</protein>
<keyword evidence="1" id="KW-0812">Transmembrane</keyword>
<keyword evidence="3" id="KW-1185">Reference proteome</keyword>
<proteinExistence type="predicted"/>
<dbReference type="InterPro" id="IPR019074">
    <property type="entry name" value="YabQ"/>
</dbReference>
<dbReference type="OrthoDB" id="1685240at2"/>
<gene>
    <name evidence="2" type="ORF">EDD65_10959</name>
</gene>
<dbReference type="RefSeq" id="WP_132028309.1">
    <property type="nucleotide sequence ID" value="NZ_CP068564.1"/>
</dbReference>
<feature type="transmembrane region" description="Helical" evidence="1">
    <location>
        <begin position="41"/>
        <end position="61"/>
    </location>
</feature>
<organism evidence="2 3">
    <name type="scientific">Keratinibaculum paraultunense</name>
    <dbReference type="NCBI Taxonomy" id="1278232"/>
    <lineage>
        <taxon>Bacteria</taxon>
        <taxon>Bacillati</taxon>
        <taxon>Bacillota</taxon>
        <taxon>Tissierellia</taxon>
        <taxon>Tissierellales</taxon>
        <taxon>Tepidimicrobiaceae</taxon>
        <taxon>Keratinibaculum</taxon>
    </lineage>
</organism>
<dbReference type="Proteomes" id="UP000294567">
    <property type="component" value="Unassembled WGS sequence"/>
</dbReference>
<evidence type="ECO:0000313" key="3">
    <source>
        <dbReference type="Proteomes" id="UP000294567"/>
    </source>
</evidence>
<sequence length="158" mass="18857">MDITIKMQLYIFLTSIYGGLVAGFFYDLYRISRYYFKPKHLITQIEDLLFWIGISLLFFYILNRSNWGEIRGYVFLGFFLGGTLYSKLLSNVFYPLLKGLFNGIRQFFKKTTQWILFPFKHVSKKLSLKLNRLKKLKNIPKETLNQIKKQKNIISNKK</sequence>
<dbReference type="NCBIfam" id="TIGR02893">
    <property type="entry name" value="spore_yabQ"/>
    <property type="match status" value="1"/>
</dbReference>
<keyword evidence="1" id="KW-1133">Transmembrane helix</keyword>
<dbReference type="EMBL" id="SMAE01000009">
    <property type="protein sequence ID" value="TCS88017.1"/>
    <property type="molecule type" value="Genomic_DNA"/>
</dbReference>
<dbReference type="Pfam" id="PF09578">
    <property type="entry name" value="Spore_YabQ"/>
    <property type="match status" value="1"/>
</dbReference>
<dbReference type="AlphaFoldDB" id="A0A4R3KUN2"/>
<name>A0A4R3KUN2_9FIRM</name>